<accession>A0ACC3T370</accession>
<organism evidence="1 2">
    <name type="scientific">Lipomyces kononenkoae</name>
    <name type="common">Yeast</name>
    <dbReference type="NCBI Taxonomy" id="34357"/>
    <lineage>
        <taxon>Eukaryota</taxon>
        <taxon>Fungi</taxon>
        <taxon>Dikarya</taxon>
        <taxon>Ascomycota</taxon>
        <taxon>Saccharomycotina</taxon>
        <taxon>Lipomycetes</taxon>
        <taxon>Lipomycetales</taxon>
        <taxon>Lipomycetaceae</taxon>
        <taxon>Lipomyces</taxon>
    </lineage>
</organism>
<reference evidence="2" key="1">
    <citation type="journal article" date="2024" name="Front. Bioeng. Biotechnol.">
        <title>Genome-scale model development and genomic sequencing of the oleaginous clade Lipomyces.</title>
        <authorList>
            <person name="Czajka J.J."/>
            <person name="Han Y."/>
            <person name="Kim J."/>
            <person name="Mondo S.J."/>
            <person name="Hofstad B.A."/>
            <person name="Robles A."/>
            <person name="Haridas S."/>
            <person name="Riley R."/>
            <person name="LaButti K."/>
            <person name="Pangilinan J."/>
            <person name="Andreopoulos W."/>
            <person name="Lipzen A."/>
            <person name="Yan J."/>
            <person name="Wang M."/>
            <person name="Ng V."/>
            <person name="Grigoriev I.V."/>
            <person name="Spatafora J.W."/>
            <person name="Magnuson J.K."/>
            <person name="Baker S.E."/>
            <person name="Pomraning K.R."/>
        </authorList>
    </citation>
    <scope>NUCLEOTIDE SEQUENCE [LARGE SCALE GENOMIC DNA]</scope>
    <source>
        <strain evidence="2">CBS 7786</strain>
    </source>
</reference>
<gene>
    <name evidence="1" type="ORF">V1525DRAFT_401756</name>
</gene>
<keyword evidence="2" id="KW-1185">Reference proteome</keyword>
<evidence type="ECO:0000313" key="2">
    <source>
        <dbReference type="Proteomes" id="UP001433508"/>
    </source>
</evidence>
<dbReference type="EMBL" id="MU971359">
    <property type="protein sequence ID" value="KAK9238179.1"/>
    <property type="molecule type" value="Genomic_DNA"/>
</dbReference>
<evidence type="ECO:0000313" key="1">
    <source>
        <dbReference type="EMBL" id="KAK9238179.1"/>
    </source>
</evidence>
<name>A0ACC3T370_LIPKO</name>
<dbReference type="Proteomes" id="UP001433508">
    <property type="component" value="Unassembled WGS sequence"/>
</dbReference>
<proteinExistence type="predicted"/>
<protein>
    <submittedName>
        <fullName evidence="1">DnaJ domain-containing protein</fullName>
    </submittedName>
</protein>
<sequence>MSSSSTSSSRPNSTSSNNRDHNQGRQTRDYTPAQAEAVNRVRKCKHHEYYAILDIEKTATDGDIKRAYRKLALLMHPDKNGAPGADEAFKMVSKAFQILSDKDKKATFDATGTDPESRGGMPSGFSRGASANFNGMYADEISPDELFNMFFGGGGGTSFQTSFGGFGGPGIRIHSFGGSPFGGSPFGAFGRPMNPGTGQRRPPGGDGETNGETTFSPRMLIQLLPLILLFVVPLLSSLFESSSSSSSNIFQANTPFEFTPSPPYTVERITPKYRVQYYINPRDTVNLNDKRLRQLDQRAENSYVRILQNKCDLEYGIRQRKLEESQGWFFVDQDKYKEATNMKMESCDRLKSLGVLHNRR</sequence>
<comment type="caution">
    <text evidence="1">The sequence shown here is derived from an EMBL/GenBank/DDBJ whole genome shotgun (WGS) entry which is preliminary data.</text>
</comment>